<reference evidence="1 2" key="1">
    <citation type="journal article" date="2022" name="Microorganisms">
        <title>Genome Sequence and Characterization of a Xanthorhodopsin-Containing, Aerobic Anoxygenic Phototrophic Rhodobacter Species, Isolated from Mesophilic Conditions at Yellowstone National Park.</title>
        <authorList>
            <person name="Kyndt J.A."/>
            <person name="Robertson S."/>
            <person name="Shoffstall I.B."/>
            <person name="Ramaley R.F."/>
            <person name="Meyer T.E."/>
        </authorList>
    </citation>
    <scope>NUCLEOTIDE SEQUENCE [LARGE SCALE GENOMIC DNA]</scope>
    <source>
        <strain evidence="1 2">M37P</strain>
    </source>
</reference>
<gene>
    <name evidence="1" type="ORF">G8O29_13430</name>
</gene>
<keyword evidence="2" id="KW-1185">Reference proteome</keyword>
<comment type="caution">
    <text evidence="1">The sequence shown here is derived from an EMBL/GenBank/DDBJ whole genome shotgun (WGS) entry which is preliminary data.</text>
</comment>
<dbReference type="Proteomes" id="UP001515660">
    <property type="component" value="Unassembled WGS sequence"/>
</dbReference>
<evidence type="ECO:0000313" key="2">
    <source>
        <dbReference type="Proteomes" id="UP001515660"/>
    </source>
</evidence>
<dbReference type="EMBL" id="JAANHS010000010">
    <property type="protein sequence ID" value="NHB77721.1"/>
    <property type="molecule type" value="Genomic_DNA"/>
</dbReference>
<accession>A0ABX0G9C5</accession>
<name>A0ABX0G9C5_9RHOB</name>
<dbReference type="RefSeq" id="WP_166403742.1">
    <property type="nucleotide sequence ID" value="NZ_JAANHS010000010.1"/>
</dbReference>
<proteinExistence type="predicted"/>
<protein>
    <submittedName>
        <fullName evidence="1">Uncharacterized protein</fullName>
    </submittedName>
</protein>
<organism evidence="1 2">
    <name type="scientific">Rhodobacter calidifons</name>
    <dbReference type="NCBI Taxonomy" id="2715277"/>
    <lineage>
        <taxon>Bacteria</taxon>
        <taxon>Pseudomonadati</taxon>
        <taxon>Pseudomonadota</taxon>
        <taxon>Alphaproteobacteria</taxon>
        <taxon>Rhodobacterales</taxon>
        <taxon>Rhodobacter group</taxon>
        <taxon>Rhodobacter</taxon>
    </lineage>
</organism>
<sequence>MLRLSLLLVVLILFAEPEARAYRADEMQRAFDARALTASEKRFLQAGLAFANV</sequence>
<evidence type="ECO:0000313" key="1">
    <source>
        <dbReference type="EMBL" id="NHB77721.1"/>
    </source>
</evidence>